<dbReference type="STRING" id="1505725.GA0061074_101129"/>
<evidence type="ECO:0000313" key="10">
    <source>
        <dbReference type="Proteomes" id="UP000199268"/>
    </source>
</evidence>
<protein>
    <submittedName>
        <fullName evidence="9">Glutamyl aminopeptidase</fullName>
    </submittedName>
</protein>
<dbReference type="InterPro" id="IPR023367">
    <property type="entry name" value="Peptidase_M42_dom2"/>
</dbReference>
<feature type="binding site" evidence="8">
    <location>
        <position position="188"/>
    </location>
    <ligand>
        <name>Zn(2+)</name>
        <dbReference type="ChEBI" id="CHEBI:29105"/>
        <label>2</label>
    </ligand>
</feature>
<dbReference type="Proteomes" id="UP000199268">
    <property type="component" value="Unassembled WGS sequence"/>
</dbReference>
<dbReference type="PANTHER" id="PTHR32481">
    <property type="entry name" value="AMINOPEPTIDASE"/>
    <property type="match status" value="1"/>
</dbReference>
<keyword evidence="3" id="KW-0645">Protease</keyword>
<dbReference type="GO" id="GO:0006508">
    <property type="term" value="P:proteolysis"/>
    <property type="evidence" value="ECO:0007669"/>
    <property type="project" value="UniProtKB-KW"/>
</dbReference>
<keyword evidence="10" id="KW-1185">Reference proteome</keyword>
<comment type="similarity">
    <text evidence="1 6">Belongs to the peptidase M42 family.</text>
</comment>
<evidence type="ECO:0000256" key="4">
    <source>
        <dbReference type="ARBA" id="ARBA00022723"/>
    </source>
</evidence>
<dbReference type="Pfam" id="PF05343">
    <property type="entry name" value="Peptidase_M42"/>
    <property type="match status" value="1"/>
</dbReference>
<feature type="binding site" evidence="8">
    <location>
        <position position="188"/>
    </location>
    <ligand>
        <name>Zn(2+)</name>
        <dbReference type="ChEBI" id="CHEBI:29105"/>
        <label>1</label>
    </ligand>
</feature>
<dbReference type="GO" id="GO:0004177">
    <property type="term" value="F:aminopeptidase activity"/>
    <property type="evidence" value="ECO:0007669"/>
    <property type="project" value="UniProtKB-UniRule"/>
</dbReference>
<dbReference type="SUPFAM" id="SSF101821">
    <property type="entry name" value="Aminopeptidase/glucanase lid domain"/>
    <property type="match status" value="1"/>
</dbReference>
<dbReference type="AlphaFoldDB" id="A0A1C3YTV1"/>
<reference evidence="10" key="1">
    <citation type="submission" date="2016-08" db="EMBL/GenBank/DDBJ databases">
        <authorList>
            <person name="Varghese N."/>
            <person name="Submissions Spin"/>
        </authorList>
    </citation>
    <scope>NUCLEOTIDE SEQUENCE [LARGE SCALE GENOMIC DNA]</scope>
    <source>
        <strain evidence="10">R-53094</strain>
    </source>
</reference>
<feature type="binding site" evidence="8">
    <location>
        <position position="74"/>
    </location>
    <ligand>
        <name>Zn(2+)</name>
        <dbReference type="ChEBI" id="CHEBI:29105"/>
        <label>1</label>
    </ligand>
</feature>
<dbReference type="InterPro" id="IPR017538">
    <property type="entry name" value="Pept_M42_glutamyl_aminopept"/>
</dbReference>
<name>A0A1C3YTV1_9LACO</name>
<dbReference type="CDD" id="cd05656">
    <property type="entry name" value="M42_Frv"/>
    <property type="match status" value="1"/>
</dbReference>
<sequence>MLESVNIVEEKIWNRIVKYTELQGTSGQEHQVRKAFRDDLSPLVDEVVQNGLGGLYGIKHNQDAHAPRIMFGAHMDEVGFVVTQITERGMLVVDPVGGWNPYTVSAERFTLFTRNKQYPVVSSSVSPHLLRQGNVSGTPQIQDILFDGGFASKAEAESFDVHPGDFIVPAVSTTMLANGKRVASKSWDNRFGLVTILNALENLQDKTLPNTLIMGANTQEEVGLRGVGPAVNQLKPDIFFALDSSAADDTISAQGQGQMDQGALLRVFDPGVIMPLRLKEFVLDTANDAHIPLQYFVAKGGTDAHGAQSQNNGIPSVALGVASRYIHTHQTVWSIADFEAAQALVETLAQKLDASTVNDIIYGD</sequence>
<dbReference type="PIRSF" id="PIRSF001123">
    <property type="entry name" value="PepA_GA"/>
    <property type="match status" value="1"/>
</dbReference>
<dbReference type="Gene3D" id="2.40.30.40">
    <property type="entry name" value="Peptidase M42, domain 2"/>
    <property type="match status" value="1"/>
</dbReference>
<gene>
    <name evidence="9" type="ORF">GA0061074_101129</name>
</gene>
<evidence type="ECO:0000256" key="6">
    <source>
        <dbReference type="PIRNR" id="PIRNR001123"/>
    </source>
</evidence>
<keyword evidence="2 9" id="KW-0031">Aminopeptidase</keyword>
<feature type="binding site" evidence="8">
    <location>
        <position position="327"/>
    </location>
    <ligand>
        <name>Zn(2+)</name>
        <dbReference type="ChEBI" id="CHEBI:29105"/>
        <label>2</label>
    </ligand>
</feature>
<keyword evidence="4 8" id="KW-0479">Metal-binding</keyword>
<keyword evidence="5" id="KW-0378">Hydrolase</keyword>
<evidence type="ECO:0000256" key="5">
    <source>
        <dbReference type="ARBA" id="ARBA00022801"/>
    </source>
</evidence>
<dbReference type="EMBL" id="FMAO01000001">
    <property type="protein sequence ID" value="SCB73536.1"/>
    <property type="molecule type" value="Genomic_DNA"/>
</dbReference>
<feature type="binding site" evidence="8">
    <location>
        <position position="221"/>
    </location>
    <ligand>
        <name>Zn(2+)</name>
        <dbReference type="ChEBI" id="CHEBI:29105"/>
        <label>2</label>
    </ligand>
</feature>
<feature type="active site" description="Proton acceptor" evidence="7">
    <location>
        <position position="220"/>
    </location>
</feature>
<comment type="cofactor">
    <cofactor evidence="8">
        <name>a divalent metal cation</name>
        <dbReference type="ChEBI" id="CHEBI:60240"/>
    </cofactor>
    <text evidence="8">Binds 2 divalent metal cations per subunit.</text>
</comment>
<dbReference type="InterPro" id="IPR051464">
    <property type="entry name" value="Peptidase_M42_aminopept"/>
</dbReference>
<evidence type="ECO:0000256" key="3">
    <source>
        <dbReference type="ARBA" id="ARBA00022670"/>
    </source>
</evidence>
<evidence type="ECO:0000256" key="1">
    <source>
        <dbReference type="ARBA" id="ARBA00006272"/>
    </source>
</evidence>
<evidence type="ECO:0000256" key="8">
    <source>
        <dbReference type="PIRSR" id="PIRSR001123-2"/>
    </source>
</evidence>
<accession>A0A1C3YTV1</accession>
<dbReference type="SUPFAM" id="SSF53187">
    <property type="entry name" value="Zn-dependent exopeptidases"/>
    <property type="match status" value="1"/>
</dbReference>
<organism evidence="9 10">
    <name type="scientific">Weissella bombi</name>
    <dbReference type="NCBI Taxonomy" id="1505725"/>
    <lineage>
        <taxon>Bacteria</taxon>
        <taxon>Bacillati</taxon>
        <taxon>Bacillota</taxon>
        <taxon>Bacilli</taxon>
        <taxon>Lactobacillales</taxon>
        <taxon>Lactobacillaceae</taxon>
        <taxon>Weissella</taxon>
    </lineage>
</organism>
<dbReference type="NCBIfam" id="TIGR03107">
    <property type="entry name" value="glu_aminopep"/>
    <property type="match status" value="1"/>
</dbReference>
<evidence type="ECO:0000313" key="9">
    <source>
        <dbReference type="EMBL" id="SCB73536.1"/>
    </source>
</evidence>
<dbReference type="Gene3D" id="3.40.630.10">
    <property type="entry name" value="Zn peptidases"/>
    <property type="match status" value="1"/>
</dbReference>
<dbReference type="GO" id="GO:0046872">
    <property type="term" value="F:metal ion binding"/>
    <property type="evidence" value="ECO:0007669"/>
    <property type="project" value="UniProtKB-UniRule"/>
</dbReference>
<dbReference type="InterPro" id="IPR008007">
    <property type="entry name" value="Peptidase_M42"/>
</dbReference>
<proteinExistence type="inferred from homology"/>
<feature type="binding site" evidence="8">
    <location>
        <position position="243"/>
    </location>
    <ligand>
        <name>Zn(2+)</name>
        <dbReference type="ChEBI" id="CHEBI:29105"/>
        <label>1</label>
    </ligand>
</feature>
<evidence type="ECO:0000256" key="7">
    <source>
        <dbReference type="PIRSR" id="PIRSR001123-1"/>
    </source>
</evidence>
<dbReference type="PANTHER" id="PTHR32481:SF0">
    <property type="entry name" value="AMINOPEPTIDASE YPDE-RELATED"/>
    <property type="match status" value="1"/>
</dbReference>
<evidence type="ECO:0000256" key="2">
    <source>
        <dbReference type="ARBA" id="ARBA00022438"/>
    </source>
</evidence>